<accession>A0ACC4BZU0</accession>
<reference evidence="1 2" key="1">
    <citation type="journal article" date="2024" name="Plant Biotechnol. J.">
        <title>Genome and CRISPR/Cas9 system of a widespread forest tree (Populus alba) in the world.</title>
        <authorList>
            <person name="Liu Y.J."/>
            <person name="Jiang P.F."/>
            <person name="Han X.M."/>
            <person name="Li X.Y."/>
            <person name="Wang H.M."/>
            <person name="Wang Y.J."/>
            <person name="Wang X.X."/>
            <person name="Zeng Q.Y."/>
        </authorList>
    </citation>
    <scope>NUCLEOTIDE SEQUENCE [LARGE SCALE GENOMIC DNA]</scope>
    <source>
        <strain evidence="2">cv. PAL-ZL1</strain>
    </source>
</reference>
<gene>
    <name evidence="1" type="ORF">D5086_014976</name>
</gene>
<evidence type="ECO:0000313" key="1">
    <source>
        <dbReference type="EMBL" id="KAL3583915.1"/>
    </source>
</evidence>
<dbReference type="Proteomes" id="UP000309997">
    <property type="component" value="Unassembled WGS sequence"/>
</dbReference>
<sequence>MHCFFDQVSLANSKQPGSYKVLITEASDYVIQVNNKPIRGSLPRATRFEVSESILSMLSHVTTPSHNHASSSKDNLPLICRRRVKGVVPMEVEETPTTIPSVEEVCQKVAGGIRSPISRGPKVPTPALVILEVSL</sequence>
<protein>
    <submittedName>
        <fullName evidence="1">Uncharacterized protein</fullName>
    </submittedName>
</protein>
<proteinExistence type="predicted"/>
<keyword evidence="2" id="KW-1185">Reference proteome</keyword>
<evidence type="ECO:0000313" key="2">
    <source>
        <dbReference type="Proteomes" id="UP000309997"/>
    </source>
</evidence>
<comment type="caution">
    <text evidence="1">The sequence shown here is derived from an EMBL/GenBank/DDBJ whole genome shotgun (WGS) entry which is preliminary data.</text>
</comment>
<name>A0ACC4BZU0_POPAL</name>
<organism evidence="1 2">
    <name type="scientific">Populus alba</name>
    <name type="common">White poplar</name>
    <dbReference type="NCBI Taxonomy" id="43335"/>
    <lineage>
        <taxon>Eukaryota</taxon>
        <taxon>Viridiplantae</taxon>
        <taxon>Streptophyta</taxon>
        <taxon>Embryophyta</taxon>
        <taxon>Tracheophyta</taxon>
        <taxon>Spermatophyta</taxon>
        <taxon>Magnoliopsida</taxon>
        <taxon>eudicotyledons</taxon>
        <taxon>Gunneridae</taxon>
        <taxon>Pentapetalae</taxon>
        <taxon>rosids</taxon>
        <taxon>fabids</taxon>
        <taxon>Malpighiales</taxon>
        <taxon>Salicaceae</taxon>
        <taxon>Saliceae</taxon>
        <taxon>Populus</taxon>
    </lineage>
</organism>
<dbReference type="EMBL" id="RCHU02000007">
    <property type="protein sequence ID" value="KAL3583915.1"/>
    <property type="molecule type" value="Genomic_DNA"/>
</dbReference>